<dbReference type="Proteomes" id="UP000053989">
    <property type="component" value="Unassembled WGS sequence"/>
</dbReference>
<organism evidence="1 2">
    <name type="scientific">Scleroderma citrinum Foug A</name>
    <dbReference type="NCBI Taxonomy" id="1036808"/>
    <lineage>
        <taxon>Eukaryota</taxon>
        <taxon>Fungi</taxon>
        <taxon>Dikarya</taxon>
        <taxon>Basidiomycota</taxon>
        <taxon>Agaricomycotina</taxon>
        <taxon>Agaricomycetes</taxon>
        <taxon>Agaricomycetidae</taxon>
        <taxon>Boletales</taxon>
        <taxon>Sclerodermatineae</taxon>
        <taxon>Sclerodermataceae</taxon>
        <taxon>Scleroderma</taxon>
    </lineage>
</organism>
<proteinExistence type="predicted"/>
<accession>A0A0C3CU17</accession>
<reference evidence="2" key="2">
    <citation type="submission" date="2015-01" db="EMBL/GenBank/DDBJ databases">
        <title>Evolutionary Origins and Diversification of the Mycorrhizal Mutualists.</title>
        <authorList>
            <consortium name="DOE Joint Genome Institute"/>
            <consortium name="Mycorrhizal Genomics Consortium"/>
            <person name="Kohler A."/>
            <person name="Kuo A."/>
            <person name="Nagy L.G."/>
            <person name="Floudas D."/>
            <person name="Copeland A."/>
            <person name="Barry K.W."/>
            <person name="Cichocki N."/>
            <person name="Veneault-Fourrey C."/>
            <person name="LaButti K."/>
            <person name="Lindquist E.A."/>
            <person name="Lipzen A."/>
            <person name="Lundell T."/>
            <person name="Morin E."/>
            <person name="Murat C."/>
            <person name="Riley R."/>
            <person name="Ohm R."/>
            <person name="Sun H."/>
            <person name="Tunlid A."/>
            <person name="Henrissat B."/>
            <person name="Grigoriev I.V."/>
            <person name="Hibbett D.S."/>
            <person name="Martin F."/>
        </authorList>
    </citation>
    <scope>NUCLEOTIDE SEQUENCE [LARGE SCALE GENOMIC DNA]</scope>
    <source>
        <strain evidence="2">Foug A</strain>
    </source>
</reference>
<dbReference type="EMBL" id="KN822226">
    <property type="protein sequence ID" value="KIM52065.1"/>
    <property type="molecule type" value="Genomic_DNA"/>
</dbReference>
<name>A0A0C3CU17_9AGAM</name>
<dbReference type="AlphaFoldDB" id="A0A0C3CU17"/>
<reference evidence="1 2" key="1">
    <citation type="submission" date="2014-04" db="EMBL/GenBank/DDBJ databases">
        <authorList>
            <consortium name="DOE Joint Genome Institute"/>
            <person name="Kuo A."/>
            <person name="Kohler A."/>
            <person name="Nagy L.G."/>
            <person name="Floudas D."/>
            <person name="Copeland A."/>
            <person name="Barry K.W."/>
            <person name="Cichocki N."/>
            <person name="Veneault-Fourrey C."/>
            <person name="LaButti K."/>
            <person name="Lindquist E.A."/>
            <person name="Lipzen A."/>
            <person name="Lundell T."/>
            <person name="Morin E."/>
            <person name="Murat C."/>
            <person name="Sun H."/>
            <person name="Tunlid A."/>
            <person name="Henrissat B."/>
            <person name="Grigoriev I.V."/>
            <person name="Hibbett D.S."/>
            <person name="Martin F."/>
            <person name="Nordberg H.P."/>
            <person name="Cantor M.N."/>
            <person name="Hua S.X."/>
        </authorList>
    </citation>
    <scope>NUCLEOTIDE SEQUENCE [LARGE SCALE GENOMIC DNA]</scope>
    <source>
        <strain evidence="1 2">Foug A</strain>
    </source>
</reference>
<sequence length="133" mass="15507">MQRYGILRIYWDPIAKILFCSSPPNLSHSLLQRALWRCARLNYYRLPPCHGWVRHCKPQLPHCWLHCKEVNSINCFESHTFSQPRSIPSVYGIAQESNRNTERQPSGTPPHNHHMTYLGLDPVLSDALLCYSH</sequence>
<dbReference type="InParanoid" id="A0A0C3CU17"/>
<protein>
    <submittedName>
        <fullName evidence="1">Uncharacterized protein</fullName>
    </submittedName>
</protein>
<gene>
    <name evidence="1" type="ORF">SCLCIDRAFT_587212</name>
</gene>
<dbReference type="HOGENOM" id="CLU_1907922_0_0_1"/>
<evidence type="ECO:0000313" key="2">
    <source>
        <dbReference type="Proteomes" id="UP000053989"/>
    </source>
</evidence>
<evidence type="ECO:0000313" key="1">
    <source>
        <dbReference type="EMBL" id="KIM52065.1"/>
    </source>
</evidence>
<keyword evidence="2" id="KW-1185">Reference proteome</keyword>